<dbReference type="EMBL" id="JAXQNO010000017">
    <property type="protein sequence ID" value="KAK4779428.1"/>
    <property type="molecule type" value="Genomic_DNA"/>
</dbReference>
<proteinExistence type="predicted"/>
<sequence>MFYCSIKFHLCLPTIAQFIYALSASSLDLTFSFSGLSSLIWQNLLYPSFYFILMIYLNGSHHTLVNLVSAFTAYFAWAIRLMLVAPAHFKPETLHRQIFSADALGRFKG</sequence>
<keyword evidence="1" id="KW-0472">Membrane</keyword>
<keyword evidence="3" id="KW-1185">Reference proteome</keyword>
<dbReference type="AlphaFoldDB" id="A0AAN7KZS5"/>
<organism evidence="2 3">
    <name type="scientific">Trapa natans</name>
    <name type="common">Water chestnut</name>
    <dbReference type="NCBI Taxonomy" id="22666"/>
    <lineage>
        <taxon>Eukaryota</taxon>
        <taxon>Viridiplantae</taxon>
        <taxon>Streptophyta</taxon>
        <taxon>Embryophyta</taxon>
        <taxon>Tracheophyta</taxon>
        <taxon>Spermatophyta</taxon>
        <taxon>Magnoliopsida</taxon>
        <taxon>eudicotyledons</taxon>
        <taxon>Gunneridae</taxon>
        <taxon>Pentapetalae</taxon>
        <taxon>rosids</taxon>
        <taxon>malvids</taxon>
        <taxon>Myrtales</taxon>
        <taxon>Lythraceae</taxon>
        <taxon>Trapa</taxon>
    </lineage>
</organism>
<keyword evidence="1" id="KW-1133">Transmembrane helix</keyword>
<evidence type="ECO:0000313" key="3">
    <source>
        <dbReference type="Proteomes" id="UP001346149"/>
    </source>
</evidence>
<reference evidence="2 3" key="1">
    <citation type="journal article" date="2023" name="Hortic Res">
        <title>Pangenome of water caltrop reveals structural variations and asymmetric subgenome divergence after allopolyploidization.</title>
        <authorList>
            <person name="Zhang X."/>
            <person name="Chen Y."/>
            <person name="Wang L."/>
            <person name="Yuan Y."/>
            <person name="Fang M."/>
            <person name="Shi L."/>
            <person name="Lu R."/>
            <person name="Comes H.P."/>
            <person name="Ma Y."/>
            <person name="Chen Y."/>
            <person name="Huang G."/>
            <person name="Zhou Y."/>
            <person name="Zheng Z."/>
            <person name="Qiu Y."/>
        </authorList>
    </citation>
    <scope>NUCLEOTIDE SEQUENCE [LARGE SCALE GENOMIC DNA]</scope>
    <source>
        <strain evidence="2">F231</strain>
    </source>
</reference>
<protein>
    <submittedName>
        <fullName evidence="2">Uncharacterized protein</fullName>
    </submittedName>
</protein>
<keyword evidence="1" id="KW-0812">Transmembrane</keyword>
<name>A0AAN7KZS5_TRANT</name>
<accession>A0AAN7KZS5</accession>
<feature type="transmembrane region" description="Helical" evidence="1">
    <location>
        <begin position="39"/>
        <end position="57"/>
    </location>
</feature>
<evidence type="ECO:0000256" key="1">
    <source>
        <dbReference type="SAM" id="Phobius"/>
    </source>
</evidence>
<gene>
    <name evidence="2" type="ORF">SAY86_006956</name>
</gene>
<feature type="transmembrane region" description="Helical" evidence="1">
    <location>
        <begin position="64"/>
        <end position="85"/>
    </location>
</feature>
<comment type="caution">
    <text evidence="2">The sequence shown here is derived from an EMBL/GenBank/DDBJ whole genome shotgun (WGS) entry which is preliminary data.</text>
</comment>
<evidence type="ECO:0000313" key="2">
    <source>
        <dbReference type="EMBL" id="KAK4779428.1"/>
    </source>
</evidence>
<dbReference type="Proteomes" id="UP001346149">
    <property type="component" value="Unassembled WGS sequence"/>
</dbReference>